<dbReference type="AlphaFoldDB" id="A0A8J2LQB8"/>
<dbReference type="Proteomes" id="UP000708208">
    <property type="component" value="Unassembled WGS sequence"/>
</dbReference>
<dbReference type="InterPro" id="IPR023572">
    <property type="entry name" value="Archease_dom"/>
</dbReference>
<sequence>MSDEQKSEINQDPEMSDAGDGDGDYDTSSQTPTSSTSGELQIQELPAKKYEYLDHTADVQLHAWGDNLTEAFEQCAMAMFGYMTDIETVDNLGSEQIQAQGHDLLSLLYGFLDEFLFIFSADPFFIARKVTINSFDRENFKIVATGFGETFDLNKHPQGTEVKAITYSNMQVHENEGYAEVFVIIDI</sequence>
<comment type="caution">
    <text evidence="7">The sequence shown here is derived from an EMBL/GenBank/DDBJ whole genome shotgun (WGS) entry which is preliminary data.</text>
</comment>
<dbReference type="PANTHER" id="PTHR12682:SF11">
    <property type="entry name" value="PROTEIN ARCHEASE"/>
    <property type="match status" value="1"/>
</dbReference>
<keyword evidence="8" id="KW-1185">Reference proteome</keyword>
<accession>A0A8J2LQB8</accession>
<feature type="domain" description="Archease" evidence="6">
    <location>
        <begin position="50"/>
        <end position="187"/>
    </location>
</feature>
<dbReference type="Pfam" id="PF01951">
    <property type="entry name" value="Archease"/>
    <property type="match status" value="1"/>
</dbReference>
<keyword evidence="2" id="KW-0819">tRNA processing</keyword>
<dbReference type="GO" id="GO:0072669">
    <property type="term" value="C:tRNA-splicing ligase complex"/>
    <property type="evidence" value="ECO:0007669"/>
    <property type="project" value="TreeGrafter"/>
</dbReference>
<dbReference type="PANTHER" id="PTHR12682">
    <property type="entry name" value="ARCHEASE"/>
    <property type="match status" value="1"/>
</dbReference>
<comment type="similarity">
    <text evidence="1">Belongs to the archease family.</text>
</comment>
<feature type="compositionally biased region" description="Acidic residues" evidence="5">
    <location>
        <begin position="14"/>
        <end position="25"/>
    </location>
</feature>
<evidence type="ECO:0000313" key="8">
    <source>
        <dbReference type="Proteomes" id="UP000708208"/>
    </source>
</evidence>
<feature type="compositionally biased region" description="Low complexity" evidence="5">
    <location>
        <begin position="27"/>
        <end position="37"/>
    </location>
</feature>
<keyword evidence="4" id="KW-0106">Calcium</keyword>
<evidence type="ECO:0000259" key="6">
    <source>
        <dbReference type="Pfam" id="PF01951"/>
    </source>
</evidence>
<evidence type="ECO:0000256" key="3">
    <source>
        <dbReference type="ARBA" id="ARBA00022723"/>
    </source>
</evidence>
<evidence type="ECO:0000256" key="5">
    <source>
        <dbReference type="SAM" id="MobiDB-lite"/>
    </source>
</evidence>
<reference evidence="7" key="1">
    <citation type="submission" date="2021-06" db="EMBL/GenBank/DDBJ databases">
        <authorList>
            <person name="Hodson N. C."/>
            <person name="Mongue J. A."/>
            <person name="Jaron S. K."/>
        </authorList>
    </citation>
    <scope>NUCLEOTIDE SEQUENCE</scope>
</reference>
<gene>
    <name evidence="7" type="ORF">AFUS01_LOCUS44081</name>
</gene>
<dbReference type="GO" id="GO:0046872">
    <property type="term" value="F:metal ion binding"/>
    <property type="evidence" value="ECO:0007669"/>
    <property type="project" value="UniProtKB-KW"/>
</dbReference>
<organism evidence="7 8">
    <name type="scientific">Allacma fusca</name>
    <dbReference type="NCBI Taxonomy" id="39272"/>
    <lineage>
        <taxon>Eukaryota</taxon>
        <taxon>Metazoa</taxon>
        <taxon>Ecdysozoa</taxon>
        <taxon>Arthropoda</taxon>
        <taxon>Hexapoda</taxon>
        <taxon>Collembola</taxon>
        <taxon>Symphypleona</taxon>
        <taxon>Sminthuridae</taxon>
        <taxon>Allacma</taxon>
    </lineage>
</organism>
<dbReference type="FunFam" id="3.55.10.10:FF:000001">
    <property type="entry name" value="protein archease isoform X1"/>
    <property type="match status" value="1"/>
</dbReference>
<name>A0A8J2LQB8_9HEXA</name>
<evidence type="ECO:0000256" key="1">
    <source>
        <dbReference type="ARBA" id="ARBA00007963"/>
    </source>
</evidence>
<evidence type="ECO:0000256" key="4">
    <source>
        <dbReference type="ARBA" id="ARBA00022837"/>
    </source>
</evidence>
<evidence type="ECO:0000313" key="7">
    <source>
        <dbReference type="EMBL" id="CAG7834592.1"/>
    </source>
</evidence>
<protein>
    <recommendedName>
        <fullName evidence="6">Archease domain-containing protein</fullName>
    </recommendedName>
</protein>
<keyword evidence="3" id="KW-0479">Metal-binding</keyword>
<proteinExistence type="inferred from homology"/>
<evidence type="ECO:0000256" key="2">
    <source>
        <dbReference type="ARBA" id="ARBA00022694"/>
    </source>
</evidence>
<dbReference type="EMBL" id="CAJVCH010570298">
    <property type="protein sequence ID" value="CAG7834592.1"/>
    <property type="molecule type" value="Genomic_DNA"/>
</dbReference>
<dbReference type="OrthoDB" id="2190767at2759"/>
<dbReference type="InterPro" id="IPR002804">
    <property type="entry name" value="Archease"/>
</dbReference>
<feature type="region of interest" description="Disordered" evidence="5">
    <location>
        <begin position="1"/>
        <end position="41"/>
    </location>
</feature>
<dbReference type="GO" id="GO:0006388">
    <property type="term" value="P:tRNA splicing, via endonucleolytic cleavage and ligation"/>
    <property type="evidence" value="ECO:0007669"/>
    <property type="project" value="TreeGrafter"/>
</dbReference>